<name>A0A1H8CD67_9BACT</name>
<dbReference type="Gene3D" id="2.170.130.10">
    <property type="entry name" value="TonB-dependent receptor, plug domain"/>
    <property type="match status" value="1"/>
</dbReference>
<dbReference type="NCBIfam" id="TIGR04056">
    <property type="entry name" value="OMP_RagA_SusC"/>
    <property type="match status" value="1"/>
</dbReference>
<feature type="domain" description="TonB-dependent receptor plug" evidence="9">
    <location>
        <begin position="118"/>
        <end position="228"/>
    </location>
</feature>
<proteinExistence type="inferred from homology"/>
<dbReference type="RefSeq" id="WP_238386660.1">
    <property type="nucleotide sequence ID" value="NZ_FOBB01000007.1"/>
</dbReference>
<keyword evidence="11" id="KW-1185">Reference proteome</keyword>
<feature type="signal peptide" evidence="8">
    <location>
        <begin position="1"/>
        <end position="24"/>
    </location>
</feature>
<keyword evidence="8" id="KW-0732">Signal</keyword>
<evidence type="ECO:0000256" key="7">
    <source>
        <dbReference type="PROSITE-ProRule" id="PRU01360"/>
    </source>
</evidence>
<comment type="subcellular location">
    <subcellularLocation>
        <location evidence="1 7">Cell outer membrane</location>
        <topology evidence="1 7">Multi-pass membrane protein</topology>
    </subcellularLocation>
</comment>
<dbReference type="InterPro" id="IPR039426">
    <property type="entry name" value="TonB-dep_rcpt-like"/>
</dbReference>
<accession>A0A1H8CD67</accession>
<evidence type="ECO:0000256" key="2">
    <source>
        <dbReference type="ARBA" id="ARBA00022448"/>
    </source>
</evidence>
<sequence length="996" mass="109164">MKNKTTLVYLFIVLLLGSYAHVMAQQRTVTGKIIDQATKQPLPGATVNIKGTSQGAAANASGVFSIPVPGDNAVLVVTYIGYGTQEIAVGKQTELNIALSNAISNVNEIVVIGYGQVKKRDLTGAVVSIKGDETVKVPASNTIEALQGKIPGADIYRDNGYAGGQSNIRIRGTRSIGNPASSNNVLYIVDGVQGVSMSDIDPNDIQSVDVLKDASSTAIYGSRGANGVIIITTKRGTTGKPKLTFSSYAGVSDVSKYGRMQSGPEYVAFKREAYRAAGTWNSVADDPLIFNQKELNAIRNQQYINYPDLILHHGTQQNYQVGVSGGTDKTKIYFSAGYYREKGILAGDDYKRYTARFNLDQTINSWLKVGISSQYANINNNIRRDPFNAASKAIPLGLPYDSAGNVVMYTVDRLQINPLVDEQPGSWAANTKTNRFSGAAYADITPLKGLDIRSTFSTTQWSSVAGQFYGKNSINGNGANSQASVTNTQSNFISWENIITYNREIQDHAFTVTGVTSYIQNIGTGSYAFAKNQTFPSQLWYNLAGATQSPGYGSNYNKYALLSFTGRINYSYQGRYLLTLTGRSDGSSKLGPGNKWAFFPSVAGAWRVSDENFMKKQHLFSELKLRVGYGISGNDVIAPYATQNTLTQIKFSYDDTNLAPAYTINPSIGNSDLKWELTATTNIGVDFSLLKDRISGTVDYYDARTYNLIFPYTMPSSTGVSTISRNIGKTSNRGVEVSLTTNNIVSRNFHWTSTISYAHNKEKITELPNGNVIDNDYRKSLILGQSPTIYYDYKKLGVWQTSEAAQAAQYDALPGDIKLADISGPDGKPDGKITAADRTIIGTRVPKWTGGFNNNFTYGNFDLNILFIARVGQWMSSDYYAKYVRNGSQNGSAVDYWTPENPTNAYPRPNATRSSSNITTLTEYENSYVKLRNVTLGYNVPKSFISRAKIEHVRIYVSGKNLWFYSSNNKDFDPESEGIIDQPLSKLFVAGLNVTF</sequence>
<dbReference type="NCBIfam" id="TIGR04057">
    <property type="entry name" value="SusC_RagA_signa"/>
    <property type="match status" value="1"/>
</dbReference>
<dbReference type="PROSITE" id="PS52016">
    <property type="entry name" value="TONB_DEPENDENT_REC_3"/>
    <property type="match status" value="1"/>
</dbReference>
<keyword evidence="4 7" id="KW-0812">Transmembrane</keyword>
<evidence type="ECO:0000256" key="3">
    <source>
        <dbReference type="ARBA" id="ARBA00022452"/>
    </source>
</evidence>
<dbReference type="InterPro" id="IPR008969">
    <property type="entry name" value="CarboxyPept-like_regulatory"/>
</dbReference>
<organism evidence="10 11">
    <name type="scientific">Chitinophaga rupis</name>
    <dbReference type="NCBI Taxonomy" id="573321"/>
    <lineage>
        <taxon>Bacteria</taxon>
        <taxon>Pseudomonadati</taxon>
        <taxon>Bacteroidota</taxon>
        <taxon>Chitinophagia</taxon>
        <taxon>Chitinophagales</taxon>
        <taxon>Chitinophagaceae</taxon>
        <taxon>Chitinophaga</taxon>
    </lineage>
</organism>
<dbReference type="AlphaFoldDB" id="A0A1H8CD67"/>
<feature type="chain" id="PRO_5011777608" evidence="8">
    <location>
        <begin position="25"/>
        <end position="996"/>
    </location>
</feature>
<dbReference type="InterPro" id="IPR023996">
    <property type="entry name" value="TonB-dep_OMP_SusC/RagA"/>
</dbReference>
<gene>
    <name evidence="10" type="ORF">SAMN04488505_10772</name>
</gene>
<protein>
    <submittedName>
        <fullName evidence="10">TonB-linked outer membrane protein, SusC/RagA family</fullName>
    </submittedName>
</protein>
<evidence type="ECO:0000256" key="8">
    <source>
        <dbReference type="SAM" id="SignalP"/>
    </source>
</evidence>
<evidence type="ECO:0000256" key="1">
    <source>
        <dbReference type="ARBA" id="ARBA00004571"/>
    </source>
</evidence>
<dbReference type="STRING" id="573321.SAMN04488505_10772"/>
<dbReference type="Gene3D" id="2.40.170.20">
    <property type="entry name" value="TonB-dependent receptor, beta-barrel domain"/>
    <property type="match status" value="1"/>
</dbReference>
<dbReference type="SUPFAM" id="SSF49464">
    <property type="entry name" value="Carboxypeptidase regulatory domain-like"/>
    <property type="match status" value="1"/>
</dbReference>
<keyword evidence="6 7" id="KW-0998">Cell outer membrane</keyword>
<dbReference type="Pfam" id="PF07715">
    <property type="entry name" value="Plug"/>
    <property type="match status" value="1"/>
</dbReference>
<keyword evidence="5 7" id="KW-0472">Membrane</keyword>
<dbReference type="Gene3D" id="2.60.40.1120">
    <property type="entry name" value="Carboxypeptidase-like, regulatory domain"/>
    <property type="match status" value="1"/>
</dbReference>
<dbReference type="EMBL" id="FOBB01000007">
    <property type="protein sequence ID" value="SEM92902.1"/>
    <property type="molecule type" value="Genomic_DNA"/>
</dbReference>
<comment type="similarity">
    <text evidence="7">Belongs to the TonB-dependent receptor family.</text>
</comment>
<keyword evidence="3 7" id="KW-1134">Transmembrane beta strand</keyword>
<dbReference type="InterPro" id="IPR037066">
    <property type="entry name" value="Plug_dom_sf"/>
</dbReference>
<dbReference type="SUPFAM" id="SSF56935">
    <property type="entry name" value="Porins"/>
    <property type="match status" value="1"/>
</dbReference>
<evidence type="ECO:0000256" key="4">
    <source>
        <dbReference type="ARBA" id="ARBA00022692"/>
    </source>
</evidence>
<evidence type="ECO:0000256" key="6">
    <source>
        <dbReference type="ARBA" id="ARBA00023237"/>
    </source>
</evidence>
<keyword evidence="2 7" id="KW-0813">Transport</keyword>
<dbReference type="Pfam" id="PF13715">
    <property type="entry name" value="CarbopepD_reg_2"/>
    <property type="match status" value="1"/>
</dbReference>
<dbReference type="Proteomes" id="UP000198984">
    <property type="component" value="Unassembled WGS sequence"/>
</dbReference>
<evidence type="ECO:0000313" key="11">
    <source>
        <dbReference type="Proteomes" id="UP000198984"/>
    </source>
</evidence>
<dbReference type="GO" id="GO:0009279">
    <property type="term" value="C:cell outer membrane"/>
    <property type="evidence" value="ECO:0007669"/>
    <property type="project" value="UniProtKB-SubCell"/>
</dbReference>
<dbReference type="InterPro" id="IPR036942">
    <property type="entry name" value="Beta-barrel_TonB_sf"/>
</dbReference>
<evidence type="ECO:0000313" key="10">
    <source>
        <dbReference type="EMBL" id="SEM92902.1"/>
    </source>
</evidence>
<dbReference type="InterPro" id="IPR012910">
    <property type="entry name" value="Plug_dom"/>
</dbReference>
<reference evidence="10 11" key="1">
    <citation type="submission" date="2016-10" db="EMBL/GenBank/DDBJ databases">
        <authorList>
            <person name="de Groot N.N."/>
        </authorList>
    </citation>
    <scope>NUCLEOTIDE SEQUENCE [LARGE SCALE GENOMIC DNA]</scope>
    <source>
        <strain evidence="10 11">DSM 21039</strain>
    </source>
</reference>
<evidence type="ECO:0000259" key="9">
    <source>
        <dbReference type="Pfam" id="PF07715"/>
    </source>
</evidence>
<dbReference type="InterPro" id="IPR023997">
    <property type="entry name" value="TonB-dep_OMP_SusC/RagA_CS"/>
</dbReference>
<evidence type="ECO:0000256" key="5">
    <source>
        <dbReference type="ARBA" id="ARBA00023136"/>
    </source>
</evidence>